<keyword evidence="1" id="KW-1133">Transmembrane helix</keyword>
<dbReference type="InterPro" id="IPR014535">
    <property type="entry name" value="Hpre_diP_synt_I"/>
</dbReference>
<feature type="transmembrane region" description="Helical" evidence="1">
    <location>
        <begin position="134"/>
        <end position="158"/>
    </location>
</feature>
<dbReference type="InterPro" id="IPR010898">
    <property type="entry name" value="Hpre_diP_synth_I"/>
</dbReference>
<dbReference type="AlphaFoldDB" id="A0A934WSW3"/>
<accession>A0A934WSW3</accession>
<feature type="transmembrane region" description="Helical" evidence="1">
    <location>
        <begin position="32"/>
        <end position="50"/>
    </location>
</feature>
<proteinExistence type="predicted"/>
<dbReference type="Gene3D" id="1.10.1760.20">
    <property type="match status" value="1"/>
</dbReference>
<dbReference type="EMBL" id="JAEQMG010000125">
    <property type="protein sequence ID" value="MBK6089336.1"/>
    <property type="molecule type" value="Genomic_DNA"/>
</dbReference>
<protein>
    <submittedName>
        <fullName evidence="2">Gx transporter family protein</fullName>
    </submittedName>
</protein>
<comment type="caution">
    <text evidence="2">The sequence shown here is derived from an EMBL/GenBank/DDBJ whole genome shotgun (WGS) entry which is preliminary data.</text>
</comment>
<keyword evidence="1" id="KW-0812">Transmembrane</keyword>
<keyword evidence="3" id="KW-1185">Reference proteome</keyword>
<name>A0A934WSW3_9FIRM</name>
<dbReference type="RefSeq" id="WP_201428081.1">
    <property type="nucleotide sequence ID" value="NZ_JAEQMG010000125.1"/>
</dbReference>
<gene>
    <name evidence="2" type="ORF">JKK62_11910</name>
</gene>
<dbReference type="PIRSF" id="PIRSF027391">
    <property type="entry name" value="Hpre_diP_synt_I"/>
    <property type="match status" value="1"/>
</dbReference>
<sequence>MKENVKRLAQLGVLTAVALIIFVVELQIPNPFPIPGIKLGLANIITVYAVYHYRVYEVAMLVTVRLVLGAVFGGNISALLYSAAGAYLCLIGMLLLKRVIDEKHLWMASVLGAVLHNTGQLLMALVLLRTPQLWLYYPFLLLSGCLAGAFTGLCAQLVTVRLKGWKR</sequence>
<dbReference type="Proteomes" id="UP000633365">
    <property type="component" value="Unassembled WGS sequence"/>
</dbReference>
<evidence type="ECO:0000256" key="1">
    <source>
        <dbReference type="SAM" id="Phobius"/>
    </source>
</evidence>
<organism evidence="2 3">
    <name type="scientific">Ruminococcus difficilis</name>
    <dbReference type="NCBI Taxonomy" id="2763069"/>
    <lineage>
        <taxon>Bacteria</taxon>
        <taxon>Bacillati</taxon>
        <taxon>Bacillota</taxon>
        <taxon>Clostridia</taxon>
        <taxon>Eubacteriales</taxon>
        <taxon>Oscillospiraceae</taxon>
        <taxon>Ruminococcus</taxon>
    </lineage>
</organism>
<keyword evidence="1" id="KW-0472">Membrane</keyword>
<evidence type="ECO:0000313" key="3">
    <source>
        <dbReference type="Proteomes" id="UP000633365"/>
    </source>
</evidence>
<reference evidence="2" key="1">
    <citation type="submission" date="2021-01" db="EMBL/GenBank/DDBJ databases">
        <title>Genome public.</title>
        <authorList>
            <person name="Liu C."/>
            <person name="Sun Q."/>
        </authorList>
    </citation>
    <scope>NUCLEOTIDE SEQUENCE</scope>
    <source>
        <strain evidence="2">M6</strain>
    </source>
</reference>
<feature type="transmembrane region" description="Helical" evidence="1">
    <location>
        <begin position="105"/>
        <end position="128"/>
    </location>
</feature>
<feature type="transmembrane region" description="Helical" evidence="1">
    <location>
        <begin position="78"/>
        <end position="96"/>
    </location>
</feature>
<evidence type="ECO:0000313" key="2">
    <source>
        <dbReference type="EMBL" id="MBK6089336.1"/>
    </source>
</evidence>
<feature type="transmembrane region" description="Helical" evidence="1">
    <location>
        <begin position="7"/>
        <end position="26"/>
    </location>
</feature>
<dbReference type="Pfam" id="PF07456">
    <property type="entry name" value="Hpre_diP_synt_I"/>
    <property type="match status" value="1"/>
</dbReference>